<organism evidence="1 2">
    <name type="scientific">Candidatus Methanogaster sp</name>
    <dbReference type="NCBI Taxonomy" id="3386292"/>
    <lineage>
        <taxon>Archaea</taxon>
        <taxon>Methanobacteriati</taxon>
        <taxon>Methanobacteriota</taxon>
        <taxon>Stenosarchaea group</taxon>
        <taxon>Methanomicrobia</taxon>
        <taxon>Methanosarcinales</taxon>
        <taxon>ANME-2 cluster</taxon>
        <taxon>Candidatus Methanogasteraceae</taxon>
        <taxon>Candidatus Methanogaster</taxon>
    </lineage>
</organism>
<dbReference type="EMBL" id="PQXF01000013">
    <property type="protein sequence ID" value="PXF60622.1"/>
    <property type="molecule type" value="Genomic_DNA"/>
</dbReference>
<accession>A0AC61L313</accession>
<evidence type="ECO:0000313" key="2">
    <source>
        <dbReference type="Proteomes" id="UP000248329"/>
    </source>
</evidence>
<gene>
    <name evidence="1" type="ORF">C4B59_08080</name>
</gene>
<name>A0AC61L313_9EURY</name>
<protein>
    <submittedName>
        <fullName evidence="1">Uncharacterized protein</fullName>
    </submittedName>
</protein>
<comment type="caution">
    <text evidence="1">The sequence shown here is derived from an EMBL/GenBank/DDBJ whole genome shotgun (WGS) entry which is preliminary data.</text>
</comment>
<dbReference type="Proteomes" id="UP000248329">
    <property type="component" value="Unassembled WGS sequence"/>
</dbReference>
<reference evidence="1" key="1">
    <citation type="submission" date="2018-01" db="EMBL/GenBank/DDBJ databases">
        <authorList>
            <person name="Krukenberg V."/>
        </authorList>
    </citation>
    <scope>NUCLEOTIDE SEQUENCE</scope>
    <source>
        <strain evidence="1">E20ANME2</strain>
    </source>
</reference>
<evidence type="ECO:0000313" key="1">
    <source>
        <dbReference type="EMBL" id="PXF60622.1"/>
    </source>
</evidence>
<proteinExistence type="predicted"/>
<sequence length="193" mass="23134">MHKAKREELEKQKEKIESQIAKTCADEEELKIKRQESQKVFNKSKADINKEMKKATEIEAEDFEEQTTQYQKMEGIKNEEIILRVGREKEKNEFRKEASDLKNKRKKTEKKAERKEREIEKLSTKHEKYENETRASALMTTISMIYISVCQHLLETFFKRKDRAGNTDRKDIQTARQIRRHANRTDYLPRLPE</sequence>